<evidence type="ECO:0000313" key="1">
    <source>
        <dbReference type="EMBL" id="GAA4022563.1"/>
    </source>
</evidence>
<dbReference type="Proteomes" id="UP001500235">
    <property type="component" value="Unassembled WGS sequence"/>
</dbReference>
<protein>
    <submittedName>
        <fullName evidence="1">Uncharacterized protein</fullName>
    </submittedName>
</protein>
<organism evidence="1 2">
    <name type="scientific">Sphingomonas swuensis</name>
    <dbReference type="NCBI Taxonomy" id="977800"/>
    <lineage>
        <taxon>Bacteria</taxon>
        <taxon>Pseudomonadati</taxon>
        <taxon>Pseudomonadota</taxon>
        <taxon>Alphaproteobacteria</taxon>
        <taxon>Sphingomonadales</taxon>
        <taxon>Sphingomonadaceae</taxon>
        <taxon>Sphingomonas</taxon>
    </lineage>
</organism>
<dbReference type="EMBL" id="BAABBQ010000001">
    <property type="protein sequence ID" value="GAA4022563.1"/>
    <property type="molecule type" value="Genomic_DNA"/>
</dbReference>
<proteinExistence type="predicted"/>
<gene>
    <name evidence="1" type="ORF">GCM10022280_24030</name>
</gene>
<evidence type="ECO:0000313" key="2">
    <source>
        <dbReference type="Proteomes" id="UP001500235"/>
    </source>
</evidence>
<keyword evidence="2" id="KW-1185">Reference proteome</keyword>
<sequence length="121" mass="12406">MQATATLVVRLDNVRAIIERTLQTVDSNPQIVSGLLSTVDNTVGTVGGVANNAVGTVGGIATNLLRSGQVLDLARAGLTEVSRTVNAQGQTLVRARNGAGQLLDIVTDSANRVVSSRAAGR</sequence>
<name>A0ABP7T8S3_9SPHN</name>
<comment type="caution">
    <text evidence="1">The sequence shown here is derived from an EMBL/GenBank/DDBJ whole genome shotgun (WGS) entry which is preliminary data.</text>
</comment>
<reference evidence="2" key="1">
    <citation type="journal article" date="2019" name="Int. J. Syst. Evol. Microbiol.">
        <title>The Global Catalogue of Microorganisms (GCM) 10K type strain sequencing project: providing services to taxonomists for standard genome sequencing and annotation.</title>
        <authorList>
            <consortium name="The Broad Institute Genomics Platform"/>
            <consortium name="The Broad Institute Genome Sequencing Center for Infectious Disease"/>
            <person name="Wu L."/>
            <person name="Ma J."/>
        </authorList>
    </citation>
    <scope>NUCLEOTIDE SEQUENCE [LARGE SCALE GENOMIC DNA]</scope>
    <source>
        <strain evidence="2">JCM 17563</strain>
    </source>
</reference>
<accession>A0ABP7T8S3</accession>